<sequence>MESVQVLIPKSLYTRVEKLCKEISCEDVNELLVRLLRERVSEVEEEIFSAGVSEEEREEIVKRLKEKGYL</sequence>
<dbReference type="AlphaFoldDB" id="A0A977K9L9"/>
<protein>
    <recommendedName>
        <fullName evidence="3">CopG family transcriptional regulator</fullName>
    </recommendedName>
</protein>
<name>A0A977K9L9_9CREN</name>
<evidence type="ECO:0000313" key="2">
    <source>
        <dbReference type="Proteomes" id="UP001063698"/>
    </source>
</evidence>
<keyword evidence="2" id="KW-1185">Reference proteome</keyword>
<evidence type="ECO:0008006" key="3">
    <source>
        <dbReference type="Google" id="ProtNLM"/>
    </source>
</evidence>
<dbReference type="KEGG" id="ipc:IPA_05440"/>
<proteinExistence type="predicted"/>
<dbReference type="Proteomes" id="UP001063698">
    <property type="component" value="Chromosome"/>
</dbReference>
<accession>A0A977K9L9</accession>
<evidence type="ECO:0000313" key="1">
    <source>
        <dbReference type="EMBL" id="UXD21562.1"/>
    </source>
</evidence>
<organism evidence="1 2">
    <name type="scientific">Ignicoccus pacificus DSM 13166</name>
    <dbReference type="NCBI Taxonomy" id="940294"/>
    <lineage>
        <taxon>Archaea</taxon>
        <taxon>Thermoproteota</taxon>
        <taxon>Thermoprotei</taxon>
        <taxon>Desulfurococcales</taxon>
        <taxon>Desulfurococcaceae</taxon>
        <taxon>Ignicoccus</taxon>
    </lineage>
</organism>
<dbReference type="EMBL" id="CP006868">
    <property type="protein sequence ID" value="UXD21562.1"/>
    <property type="molecule type" value="Genomic_DNA"/>
</dbReference>
<gene>
    <name evidence="1" type="ORF">IPA_05440</name>
</gene>
<reference evidence="1" key="1">
    <citation type="submission" date="2013-11" db="EMBL/GenBank/DDBJ databases">
        <title>Comparative genomics of Ignicoccus.</title>
        <authorList>
            <person name="Podar M."/>
        </authorList>
    </citation>
    <scope>NUCLEOTIDE SEQUENCE</scope>
    <source>
        <strain evidence="1">DSM 13166</strain>
    </source>
</reference>